<name>A0A3P3Q643_9FIRM</name>
<sequence>MRYTESYYNLSHGTDIASAEDIKTNGFTLRGDKTSWCGEGVYFYDIKAKAWWAAKRKCNELKQKGKGSIKATVILADIEDIYKDETFDLRVKKDVDDFESFVNSTLSDDYKIIIEGVDDEVERKILLRSMLISFYAEEKHYRLIIGNFKQRPQPLYEHTIEFADSLDMVFGVETIYCVKDTGIISNIRIGGKQGE</sequence>
<gene>
    <name evidence="1" type="ORF">EHW90_01705</name>
</gene>
<comment type="caution">
    <text evidence="1">The sequence shown here is derived from an EMBL/GenBank/DDBJ whole genome shotgun (WGS) entry which is preliminary data.</text>
</comment>
<dbReference type="RefSeq" id="WP_009663219.1">
    <property type="nucleotide sequence ID" value="NZ_RRCM01000001.1"/>
</dbReference>
<evidence type="ECO:0000313" key="1">
    <source>
        <dbReference type="EMBL" id="RRJ15790.1"/>
    </source>
</evidence>
<accession>A0A3P3Q643</accession>
<dbReference type="Proteomes" id="UP000276982">
    <property type="component" value="Unassembled WGS sequence"/>
</dbReference>
<organism evidence="1 2">
    <name type="scientific">Lachnoanaerobaculum orale</name>
    <dbReference type="NCBI Taxonomy" id="979627"/>
    <lineage>
        <taxon>Bacteria</taxon>
        <taxon>Bacillati</taxon>
        <taxon>Bacillota</taxon>
        <taxon>Clostridia</taxon>
        <taxon>Lachnospirales</taxon>
        <taxon>Lachnospiraceae</taxon>
        <taxon>Lachnoanaerobaculum</taxon>
    </lineage>
</organism>
<proteinExistence type="predicted"/>
<dbReference type="SUPFAM" id="SSF56399">
    <property type="entry name" value="ADP-ribosylation"/>
    <property type="match status" value="1"/>
</dbReference>
<dbReference type="EMBL" id="RRCM01000001">
    <property type="protein sequence ID" value="RRJ15790.1"/>
    <property type="molecule type" value="Genomic_DNA"/>
</dbReference>
<keyword evidence="2" id="KW-1185">Reference proteome</keyword>
<dbReference type="Gene3D" id="3.90.175.10">
    <property type="entry name" value="Diphtheria Toxin, domain 1"/>
    <property type="match status" value="1"/>
</dbReference>
<protein>
    <recommendedName>
        <fullName evidence="3">DUF3990 domain-containing protein</fullName>
    </recommendedName>
</protein>
<reference evidence="1 2" key="1">
    <citation type="submission" date="2018-11" db="EMBL/GenBank/DDBJ databases">
        <title>Genome sequencing of Lachnoanaerobaculum orale DSM 24553T.</title>
        <authorList>
            <person name="Kook J.-K."/>
            <person name="Park S.-N."/>
            <person name="Lim Y.K."/>
        </authorList>
    </citation>
    <scope>NUCLEOTIDE SEQUENCE [LARGE SCALE GENOMIC DNA]</scope>
    <source>
        <strain evidence="1 2">DSM 24553</strain>
    </source>
</reference>
<evidence type="ECO:0008006" key="3">
    <source>
        <dbReference type="Google" id="ProtNLM"/>
    </source>
</evidence>
<dbReference type="AlphaFoldDB" id="A0A3P3Q643"/>
<evidence type="ECO:0000313" key="2">
    <source>
        <dbReference type="Proteomes" id="UP000276982"/>
    </source>
</evidence>